<keyword evidence="2" id="KW-1185">Reference proteome</keyword>
<dbReference type="EMBL" id="JAHLEM010000084">
    <property type="protein sequence ID" value="MBU3864410.1"/>
    <property type="molecule type" value="Genomic_DNA"/>
</dbReference>
<sequence>MSLATFAASPPAGLALQNICVLHGRQLRPTARLEETSRYGDDIWRLWPAQLKEHDTALIVNFPTLPQRFRPAAKKLFYHLPSVAPPDGEDPPSITTIRITFTHMKAFLTWLDKRWEPHRTDLSTLTADDLNDYRKRLTVVYPRSSDRRTLARGVVRILWRWRSHLDEHALSFDPLHLPEWGESKAVRRSENATDRLPEESMGPLLGWALKFIDEFAPDILAADSHWRATRTDTFRQPDDLADIGLRIRTLMDKHIAAGRPLPGYRGRPNVIHLARTLRCDRTSVDRHVDVLAATAEIVGIGTDSYFDSPINGRLDGVPWIEGIATHHTATHSLARLGRHLQAACYIVIAFLSGMRDSESKHLRRGCLNIKRDKDKTPYRWTITSLAFKGEDDDAGVEATWVVGEPVARAINILESLQPSETDYLFARLRHGSDAKKGSAEALTTKATGTQINKFITYVNQLCAAANRSDTIPAAGRSRTGFKTSIFRRTLAWFIARRPGGVIAGALQYRHQSIQMFEGYAGTSASGFRAEVESEQALARGETYIAMIDAHEHTGLTGPSAEEVARRLDEFGERAQFQGQIVLDKHRLKRIMKRHDPAIYPGEYITCVHDPAKALCEKAKRGRSEGLPSHGGCKPLSCRNVALTPENVAAWTRELARLEKRMATRPAMPPLLRHRLQERRTEITEFLTNNARTEPLS</sequence>
<protein>
    <recommendedName>
        <fullName evidence="3">Integrase</fullName>
    </recommendedName>
</protein>
<dbReference type="Proteomes" id="UP000720508">
    <property type="component" value="Unassembled WGS sequence"/>
</dbReference>
<proteinExistence type="predicted"/>
<accession>A0ABS6CBZ6</accession>
<evidence type="ECO:0000313" key="2">
    <source>
        <dbReference type="Proteomes" id="UP000720508"/>
    </source>
</evidence>
<evidence type="ECO:0000313" key="1">
    <source>
        <dbReference type="EMBL" id="MBU3864410.1"/>
    </source>
</evidence>
<organism evidence="1 2">
    <name type="scientific">Streptomyces niphimycinicus</name>
    <dbReference type="NCBI Taxonomy" id="2842201"/>
    <lineage>
        <taxon>Bacteria</taxon>
        <taxon>Bacillati</taxon>
        <taxon>Actinomycetota</taxon>
        <taxon>Actinomycetes</taxon>
        <taxon>Kitasatosporales</taxon>
        <taxon>Streptomycetaceae</taxon>
        <taxon>Streptomyces</taxon>
    </lineage>
</organism>
<reference evidence="1 2" key="1">
    <citation type="submission" date="2021-06" db="EMBL/GenBank/DDBJ databases">
        <authorList>
            <person name="Pan X."/>
        </authorList>
    </citation>
    <scope>NUCLEOTIDE SEQUENCE [LARGE SCALE GENOMIC DNA]</scope>
    <source>
        <strain evidence="1 2">4503</strain>
    </source>
</reference>
<dbReference type="RefSeq" id="WP_216341422.1">
    <property type="nucleotide sequence ID" value="NZ_JAHLEM010000084.1"/>
</dbReference>
<name>A0ABS6CBZ6_9ACTN</name>
<gene>
    <name evidence="1" type="ORF">KN815_10055</name>
</gene>
<comment type="caution">
    <text evidence="1">The sequence shown here is derived from an EMBL/GenBank/DDBJ whole genome shotgun (WGS) entry which is preliminary data.</text>
</comment>
<evidence type="ECO:0008006" key="3">
    <source>
        <dbReference type="Google" id="ProtNLM"/>
    </source>
</evidence>